<dbReference type="EMBL" id="JAPEUX010000007">
    <property type="protein sequence ID" value="KAJ4347983.1"/>
    <property type="molecule type" value="Genomic_DNA"/>
</dbReference>
<keyword evidence="4" id="KW-1185">Reference proteome</keyword>
<feature type="chain" id="PRO_5040736141" evidence="2">
    <location>
        <begin position="23"/>
        <end position="150"/>
    </location>
</feature>
<dbReference type="OrthoDB" id="3778039at2759"/>
<sequence>MFSKPGRVLLLFLSAGVLQTDAIPDDGAENSLLPTFTLLGGNGGSETGRCTGTDLDNLKASYEDMCLMARSASNELEFLLKQAEVTEGDGPPRPDDDAQVPVDNWKRWQRIRETYFSLFGRDPFVKKNDPPGAKKPGETILGHERTVKSE</sequence>
<feature type="signal peptide" evidence="2">
    <location>
        <begin position="1"/>
        <end position="22"/>
    </location>
</feature>
<dbReference type="Proteomes" id="UP001140513">
    <property type="component" value="Unassembled WGS sequence"/>
</dbReference>
<accession>A0A9W9C763</accession>
<gene>
    <name evidence="3" type="ORF">N0V89_009355</name>
</gene>
<evidence type="ECO:0000256" key="1">
    <source>
        <dbReference type="SAM" id="MobiDB-lite"/>
    </source>
</evidence>
<protein>
    <submittedName>
        <fullName evidence="3">Uncharacterized protein</fullName>
    </submittedName>
</protein>
<dbReference type="GeneID" id="80912885"/>
<evidence type="ECO:0000256" key="2">
    <source>
        <dbReference type="SAM" id="SignalP"/>
    </source>
</evidence>
<feature type="compositionally biased region" description="Basic and acidic residues" evidence="1">
    <location>
        <begin position="135"/>
        <end position="150"/>
    </location>
</feature>
<organism evidence="3 4">
    <name type="scientific">Didymosphaeria variabile</name>
    <dbReference type="NCBI Taxonomy" id="1932322"/>
    <lineage>
        <taxon>Eukaryota</taxon>
        <taxon>Fungi</taxon>
        <taxon>Dikarya</taxon>
        <taxon>Ascomycota</taxon>
        <taxon>Pezizomycotina</taxon>
        <taxon>Dothideomycetes</taxon>
        <taxon>Pleosporomycetidae</taxon>
        <taxon>Pleosporales</taxon>
        <taxon>Massarineae</taxon>
        <taxon>Didymosphaeriaceae</taxon>
        <taxon>Didymosphaeria</taxon>
    </lineage>
</organism>
<feature type="region of interest" description="Disordered" evidence="1">
    <location>
        <begin position="126"/>
        <end position="150"/>
    </location>
</feature>
<evidence type="ECO:0000313" key="4">
    <source>
        <dbReference type="Proteomes" id="UP001140513"/>
    </source>
</evidence>
<comment type="caution">
    <text evidence="3">The sequence shown here is derived from an EMBL/GenBank/DDBJ whole genome shotgun (WGS) entry which is preliminary data.</text>
</comment>
<proteinExistence type="predicted"/>
<name>A0A9W9C763_9PLEO</name>
<evidence type="ECO:0000313" key="3">
    <source>
        <dbReference type="EMBL" id="KAJ4347983.1"/>
    </source>
</evidence>
<dbReference type="AlphaFoldDB" id="A0A9W9C763"/>
<keyword evidence="2" id="KW-0732">Signal</keyword>
<dbReference type="RefSeq" id="XP_056067371.1">
    <property type="nucleotide sequence ID" value="XM_056218106.1"/>
</dbReference>
<reference evidence="3" key="1">
    <citation type="submission" date="2022-10" db="EMBL/GenBank/DDBJ databases">
        <title>Tapping the CABI collections for fungal endophytes: first genome assemblies for Collariella, Neodidymelliopsis, Ascochyta clinopodiicola, Didymella pomorum, Didymosphaeria variabile, Neocosmospora piperis and Neocucurbitaria cava.</title>
        <authorList>
            <person name="Hill R."/>
        </authorList>
    </citation>
    <scope>NUCLEOTIDE SEQUENCE</scope>
    <source>
        <strain evidence="3">IMI 356815</strain>
    </source>
</reference>